<organism evidence="3 4">
    <name type="scientific">Tichowtungia aerotolerans</name>
    <dbReference type="NCBI Taxonomy" id="2697043"/>
    <lineage>
        <taxon>Bacteria</taxon>
        <taxon>Pseudomonadati</taxon>
        <taxon>Kiritimatiellota</taxon>
        <taxon>Tichowtungiia</taxon>
        <taxon>Tichowtungiales</taxon>
        <taxon>Tichowtungiaceae</taxon>
        <taxon>Tichowtungia</taxon>
    </lineage>
</organism>
<dbReference type="Proteomes" id="UP000464954">
    <property type="component" value="Chromosome"/>
</dbReference>
<reference evidence="3 4" key="1">
    <citation type="submission" date="2020-01" db="EMBL/GenBank/DDBJ databases">
        <title>Ponticoccus aerotolerans gen. nov., sp. nov., an anaerobic bacterium and proposal of Ponticoccusceae fam. nov., Ponticoccusles ord. nov. and Ponticoccuse classis nov. in the phylum Kiritimatiellaeota.</title>
        <authorList>
            <person name="Zhou L.Y."/>
            <person name="Du Z.J."/>
        </authorList>
    </citation>
    <scope>NUCLEOTIDE SEQUENCE [LARGE SCALE GENOMIC DNA]</scope>
    <source>
        <strain evidence="3 4">S-5007</strain>
    </source>
</reference>
<evidence type="ECO:0000256" key="2">
    <source>
        <dbReference type="SAM" id="SignalP"/>
    </source>
</evidence>
<sequence length="315" mass="35381">MKRIVQSAVLTAVFFGSAIADDGLDSALAALKKKTQRYNYSTQANLQNQNLAVPEEQSEEDKALDEKLRKIEKELDHSLARPSRGPAAPRMSAPRSRPQEERNWLTPALLDNTALAEDTVDSEEPSWVENELERQKSIRLEQDALKEVSAQEQRFNNTFQSRQESPFSDLKGYNQSLKDRLSVQSSSDQTSDESRRGLFGSAKERPVSPFSLSGRREKEQQEASEGLFSSRKSSISTFGIQPYSETQSPSSISTYNRNVNSGVSPTAPRSLRPSWKDQETQQLSPIEKVRKASPAYKADPFSDDFMPKIKGSIWD</sequence>
<proteinExistence type="predicted"/>
<protein>
    <submittedName>
        <fullName evidence="3">Uncharacterized protein</fullName>
    </submittedName>
</protein>
<feature type="region of interest" description="Disordered" evidence="1">
    <location>
        <begin position="71"/>
        <end position="104"/>
    </location>
</feature>
<evidence type="ECO:0000313" key="3">
    <source>
        <dbReference type="EMBL" id="QHI68627.1"/>
    </source>
</evidence>
<feature type="compositionally biased region" description="Polar residues" evidence="1">
    <location>
        <begin position="230"/>
        <end position="264"/>
    </location>
</feature>
<keyword evidence="4" id="KW-1185">Reference proteome</keyword>
<dbReference type="KEGG" id="taer:GT409_03905"/>
<feature type="chain" id="PRO_5027087122" evidence="2">
    <location>
        <begin position="21"/>
        <end position="315"/>
    </location>
</feature>
<feature type="region of interest" description="Disordered" evidence="1">
    <location>
        <begin position="179"/>
        <end position="315"/>
    </location>
</feature>
<evidence type="ECO:0000313" key="4">
    <source>
        <dbReference type="Proteomes" id="UP000464954"/>
    </source>
</evidence>
<accession>A0A6P1M467</accession>
<keyword evidence="2" id="KW-0732">Signal</keyword>
<feature type="compositionally biased region" description="Basic and acidic residues" evidence="1">
    <location>
        <begin position="192"/>
        <end position="206"/>
    </location>
</feature>
<feature type="signal peptide" evidence="2">
    <location>
        <begin position="1"/>
        <end position="20"/>
    </location>
</feature>
<dbReference type="AlphaFoldDB" id="A0A6P1M467"/>
<gene>
    <name evidence="3" type="ORF">GT409_03905</name>
</gene>
<name>A0A6P1M467_9BACT</name>
<dbReference type="RefSeq" id="WP_160627131.1">
    <property type="nucleotide sequence ID" value="NZ_CP047593.1"/>
</dbReference>
<dbReference type="EMBL" id="CP047593">
    <property type="protein sequence ID" value="QHI68627.1"/>
    <property type="molecule type" value="Genomic_DNA"/>
</dbReference>
<evidence type="ECO:0000256" key="1">
    <source>
        <dbReference type="SAM" id="MobiDB-lite"/>
    </source>
</evidence>